<keyword evidence="6 14" id="KW-0479">Metal-binding</keyword>
<dbReference type="SMART" id="SM00116">
    <property type="entry name" value="CBS"/>
    <property type="match status" value="2"/>
</dbReference>
<feature type="binding site" evidence="16">
    <location>
        <position position="63"/>
    </location>
    <ligand>
        <name>Zn(2+)</name>
        <dbReference type="ChEBI" id="CHEBI:29105"/>
        <note>catalytic</note>
    </ligand>
</feature>
<keyword evidence="8 14" id="KW-0378">Hydrolase</keyword>
<comment type="caution">
    <text evidence="19">The sequence shown here is derived from an EMBL/GenBank/DDBJ whole genome shotgun (WGS) entry which is preliminary data.</text>
</comment>
<feature type="domain" description="CBS" evidence="18">
    <location>
        <begin position="304"/>
        <end position="362"/>
    </location>
</feature>
<keyword evidence="11 14" id="KW-0482">Metalloprotease</keyword>
<evidence type="ECO:0000256" key="1">
    <source>
        <dbReference type="ARBA" id="ARBA00004651"/>
    </source>
</evidence>
<dbReference type="PANTHER" id="PTHR39188:SF3">
    <property type="entry name" value="STAGE IV SPORULATION PROTEIN FB"/>
    <property type="match status" value="1"/>
</dbReference>
<evidence type="ECO:0000256" key="12">
    <source>
        <dbReference type="ARBA" id="ARBA00023122"/>
    </source>
</evidence>
<evidence type="ECO:0000256" key="16">
    <source>
        <dbReference type="PIRSR" id="PIRSR006404-2"/>
    </source>
</evidence>
<keyword evidence="5 14" id="KW-0812">Transmembrane</keyword>
<feature type="transmembrane region" description="Helical" evidence="14">
    <location>
        <begin position="142"/>
        <end position="162"/>
    </location>
</feature>
<organism evidence="19 20">
    <name type="scientific">Enhygromyxa salina</name>
    <dbReference type="NCBI Taxonomy" id="215803"/>
    <lineage>
        <taxon>Bacteria</taxon>
        <taxon>Pseudomonadati</taxon>
        <taxon>Myxococcota</taxon>
        <taxon>Polyangia</taxon>
        <taxon>Nannocystales</taxon>
        <taxon>Nannocystaceae</taxon>
        <taxon>Enhygromyxa</taxon>
    </lineage>
</organism>
<evidence type="ECO:0000256" key="3">
    <source>
        <dbReference type="ARBA" id="ARBA00022475"/>
    </source>
</evidence>
<evidence type="ECO:0000256" key="17">
    <source>
        <dbReference type="PROSITE-ProRule" id="PRU00703"/>
    </source>
</evidence>
<dbReference type="AlphaFoldDB" id="A0A0C2CZ14"/>
<evidence type="ECO:0000256" key="15">
    <source>
        <dbReference type="PIRSR" id="PIRSR006404-1"/>
    </source>
</evidence>
<dbReference type="Pfam" id="PF00571">
    <property type="entry name" value="CBS"/>
    <property type="match status" value="2"/>
</dbReference>
<evidence type="ECO:0000256" key="9">
    <source>
        <dbReference type="ARBA" id="ARBA00022833"/>
    </source>
</evidence>
<evidence type="ECO:0000256" key="2">
    <source>
        <dbReference type="ARBA" id="ARBA00007931"/>
    </source>
</evidence>
<evidence type="ECO:0000256" key="4">
    <source>
        <dbReference type="ARBA" id="ARBA00022670"/>
    </source>
</evidence>
<gene>
    <name evidence="19" type="ORF">DB30_00572</name>
</gene>
<keyword evidence="13 14" id="KW-0472">Membrane</keyword>
<evidence type="ECO:0000256" key="10">
    <source>
        <dbReference type="ARBA" id="ARBA00022989"/>
    </source>
</evidence>
<dbReference type="Pfam" id="PF02163">
    <property type="entry name" value="Peptidase_M50"/>
    <property type="match status" value="1"/>
</dbReference>
<dbReference type="CDD" id="cd06164">
    <property type="entry name" value="S2P-M50_SpoIVFB_CBS"/>
    <property type="match status" value="1"/>
</dbReference>
<evidence type="ECO:0000256" key="8">
    <source>
        <dbReference type="ARBA" id="ARBA00022801"/>
    </source>
</evidence>
<keyword evidence="10 14" id="KW-1133">Transmembrane helix</keyword>
<dbReference type="GO" id="GO:0008237">
    <property type="term" value="F:metallopeptidase activity"/>
    <property type="evidence" value="ECO:0007669"/>
    <property type="project" value="UniProtKB-UniRule"/>
</dbReference>
<evidence type="ECO:0000256" key="5">
    <source>
        <dbReference type="ARBA" id="ARBA00022692"/>
    </source>
</evidence>
<dbReference type="PIRSF" id="PIRSF006404">
    <property type="entry name" value="UCP006404_Pept_M50_CBS"/>
    <property type="match status" value="1"/>
</dbReference>
<dbReference type="EMBL" id="JMCC02000107">
    <property type="protein sequence ID" value="KIG13107.1"/>
    <property type="molecule type" value="Genomic_DNA"/>
</dbReference>
<reference evidence="19 20" key="1">
    <citation type="submission" date="2014-12" db="EMBL/GenBank/DDBJ databases">
        <title>Genome assembly of Enhygromyxa salina DSM 15201.</title>
        <authorList>
            <person name="Sharma G."/>
            <person name="Subramanian S."/>
        </authorList>
    </citation>
    <scope>NUCLEOTIDE SEQUENCE [LARGE SCALE GENOMIC DNA]</scope>
    <source>
        <strain evidence="19 20">DSM 15201</strain>
    </source>
</reference>
<feature type="domain" description="CBS" evidence="18">
    <location>
        <begin position="242"/>
        <end position="298"/>
    </location>
</feature>
<protein>
    <recommendedName>
        <fullName evidence="14">Zinc metalloprotease</fullName>
    </recommendedName>
</protein>
<dbReference type="InterPro" id="IPR000644">
    <property type="entry name" value="CBS_dom"/>
</dbReference>
<feature type="transmembrane region" description="Helical" evidence="14">
    <location>
        <begin position="99"/>
        <end position="122"/>
    </location>
</feature>
<evidence type="ECO:0000259" key="18">
    <source>
        <dbReference type="PROSITE" id="PS51371"/>
    </source>
</evidence>
<comment type="similarity">
    <text evidence="2 14">Belongs to the peptidase M50B family.</text>
</comment>
<feature type="transmembrane region" description="Helical" evidence="14">
    <location>
        <begin position="12"/>
        <end position="33"/>
    </location>
</feature>
<dbReference type="Proteomes" id="UP000031599">
    <property type="component" value="Unassembled WGS sequence"/>
</dbReference>
<dbReference type="PROSITE" id="PS51371">
    <property type="entry name" value="CBS"/>
    <property type="match status" value="2"/>
</dbReference>
<evidence type="ECO:0000256" key="7">
    <source>
        <dbReference type="ARBA" id="ARBA00022737"/>
    </source>
</evidence>
<proteinExistence type="inferred from homology"/>
<dbReference type="GO" id="GO:0006508">
    <property type="term" value="P:proteolysis"/>
    <property type="evidence" value="ECO:0007669"/>
    <property type="project" value="UniProtKB-KW"/>
</dbReference>
<feature type="binding site" evidence="16">
    <location>
        <position position="59"/>
    </location>
    <ligand>
        <name>Zn(2+)</name>
        <dbReference type="ChEBI" id="CHEBI:29105"/>
        <note>catalytic</note>
    </ligand>
</feature>
<feature type="transmembrane region" description="Helical" evidence="14">
    <location>
        <begin position="195"/>
        <end position="218"/>
    </location>
</feature>
<dbReference type="RefSeq" id="WP_146661631.1">
    <property type="nucleotide sequence ID" value="NZ_JMCC02000107.1"/>
</dbReference>
<feature type="binding site" evidence="16">
    <location>
        <position position="165"/>
    </location>
    <ligand>
        <name>Zn(2+)</name>
        <dbReference type="ChEBI" id="CHEBI:29105"/>
        <note>catalytic</note>
    </ligand>
</feature>
<keyword evidence="4 14" id="KW-0645">Protease</keyword>
<dbReference type="SUPFAM" id="SSF54631">
    <property type="entry name" value="CBS-domain pair"/>
    <property type="match status" value="1"/>
</dbReference>
<evidence type="ECO:0000313" key="20">
    <source>
        <dbReference type="Proteomes" id="UP000031599"/>
    </source>
</evidence>
<dbReference type="InterPro" id="IPR046342">
    <property type="entry name" value="CBS_dom_sf"/>
</dbReference>
<feature type="transmembrane region" description="Helical" evidence="14">
    <location>
        <begin position="39"/>
        <end position="59"/>
    </location>
</feature>
<keyword evidence="12 17" id="KW-0129">CBS domain</keyword>
<evidence type="ECO:0000313" key="19">
    <source>
        <dbReference type="EMBL" id="KIG13107.1"/>
    </source>
</evidence>
<keyword evidence="7" id="KW-0677">Repeat</keyword>
<dbReference type="Gene3D" id="3.10.580.10">
    <property type="entry name" value="CBS-domain"/>
    <property type="match status" value="1"/>
</dbReference>
<dbReference type="GO" id="GO:0005886">
    <property type="term" value="C:plasma membrane"/>
    <property type="evidence" value="ECO:0007669"/>
    <property type="project" value="UniProtKB-SubCell"/>
</dbReference>
<dbReference type="GO" id="GO:0046872">
    <property type="term" value="F:metal ion binding"/>
    <property type="evidence" value="ECO:0007669"/>
    <property type="project" value="UniProtKB-UniRule"/>
</dbReference>
<dbReference type="InterPro" id="IPR016483">
    <property type="entry name" value="UCP006404_Pept_M50_CBS"/>
</dbReference>
<comment type="cofactor">
    <cofactor evidence="14 16">
        <name>Zn(2+)</name>
        <dbReference type="ChEBI" id="CHEBI:29105"/>
    </cofactor>
    <text evidence="14 16">Binds 1 zinc ion per subunit.</text>
</comment>
<evidence type="ECO:0000256" key="11">
    <source>
        <dbReference type="ARBA" id="ARBA00023049"/>
    </source>
</evidence>
<dbReference type="InterPro" id="IPR008915">
    <property type="entry name" value="Peptidase_M50"/>
</dbReference>
<evidence type="ECO:0000256" key="13">
    <source>
        <dbReference type="ARBA" id="ARBA00023136"/>
    </source>
</evidence>
<comment type="subcellular location">
    <subcellularLocation>
        <location evidence="1 14">Cell membrane</location>
        <topology evidence="1 14">Multi-pass membrane protein</topology>
    </subcellularLocation>
</comment>
<dbReference type="PANTHER" id="PTHR39188">
    <property type="entry name" value="MEMBRANE-ASSOCIATED ZINC METALLOPROTEASE M50B"/>
    <property type="match status" value="1"/>
</dbReference>
<keyword evidence="9 14" id="KW-0862">Zinc</keyword>
<feature type="active site" evidence="15">
    <location>
        <position position="60"/>
    </location>
</feature>
<evidence type="ECO:0000256" key="6">
    <source>
        <dbReference type="ARBA" id="ARBA00022723"/>
    </source>
</evidence>
<name>A0A0C2CZ14_9BACT</name>
<accession>A0A0C2CZ14</accession>
<evidence type="ECO:0000256" key="14">
    <source>
        <dbReference type="PIRNR" id="PIRNR006404"/>
    </source>
</evidence>
<sequence>MKWAWRIARIAGIDVRVHVTFLALLGWIAWVSYAATDTAAAAIDGVLLVLVVFSIVILHELGHALMARRFGIKTRDITLLPIGGVASLERMPEEPRQELLVAIAGPAVNFALAGFFAAVALLLGKPLAPAAMLSPSAGSASLVTQLVWINLALGAFNLLPAFPMDGGRVLRALLALRFSDIRATRIAAGLGQGMALMFGIVGLFINPVLVFIALFLWMGASGEARLAEAKYVAQGVPVAAAMIREFEAVSPELPVAVPLRRVLETFQHDFPVVANGRVVGMLGRDAMLRALAAHGPEVPIGAVMRREPKRLHPSDDLNDAFLQVLTGGEALPVIDASERLVGVLTSESVAELLLVREAINDRKARGVGLSDIPAVRMLEMAVDG</sequence>
<keyword evidence="3 14" id="KW-1003">Cell membrane</keyword>